<comment type="caution">
    <text evidence="2">The sequence shown here is derived from an EMBL/GenBank/DDBJ whole genome shotgun (WGS) entry which is preliminary data.</text>
</comment>
<keyword evidence="3" id="KW-1185">Reference proteome</keyword>
<accession>A0A254T9H3</accession>
<evidence type="ECO:0000256" key="1">
    <source>
        <dbReference type="SAM" id="MobiDB-lite"/>
    </source>
</evidence>
<dbReference type="AlphaFoldDB" id="A0A254T9H3"/>
<evidence type="ECO:0000313" key="3">
    <source>
        <dbReference type="Proteomes" id="UP000197535"/>
    </source>
</evidence>
<feature type="region of interest" description="Disordered" evidence="1">
    <location>
        <begin position="1"/>
        <end position="31"/>
    </location>
</feature>
<protein>
    <submittedName>
        <fullName evidence="2">Uncharacterized protein</fullName>
    </submittedName>
</protein>
<dbReference type="EMBL" id="LSTO01000001">
    <property type="protein sequence ID" value="OWW19299.1"/>
    <property type="molecule type" value="Genomic_DNA"/>
</dbReference>
<sequence length="87" mass="9134">MDNGTKGFKVSNVQMQEVPSEARAHDATAETEQKAVMSAAVECLECGNTWTATEGAGESSLTNVLGGIVVTCPECKQTGGVQRPDFQ</sequence>
<organism evidence="2 3">
    <name type="scientific">Noviherbaspirillum denitrificans</name>
    <dbReference type="NCBI Taxonomy" id="1968433"/>
    <lineage>
        <taxon>Bacteria</taxon>
        <taxon>Pseudomonadati</taxon>
        <taxon>Pseudomonadota</taxon>
        <taxon>Betaproteobacteria</taxon>
        <taxon>Burkholderiales</taxon>
        <taxon>Oxalobacteraceae</taxon>
        <taxon>Noviherbaspirillum</taxon>
    </lineage>
</organism>
<name>A0A254T9H3_9BURK</name>
<dbReference type="RefSeq" id="WP_088706214.1">
    <property type="nucleotide sequence ID" value="NZ_LSTO01000001.1"/>
</dbReference>
<gene>
    <name evidence="2" type="ORF">AYR66_07085</name>
</gene>
<dbReference type="OrthoDB" id="9851598at2"/>
<feature type="compositionally biased region" description="Basic and acidic residues" evidence="1">
    <location>
        <begin position="20"/>
        <end position="31"/>
    </location>
</feature>
<proteinExistence type="predicted"/>
<dbReference type="Proteomes" id="UP000197535">
    <property type="component" value="Unassembled WGS sequence"/>
</dbReference>
<evidence type="ECO:0000313" key="2">
    <source>
        <dbReference type="EMBL" id="OWW19299.1"/>
    </source>
</evidence>
<reference evidence="2 3" key="1">
    <citation type="submission" date="2016-02" db="EMBL/GenBank/DDBJ databases">
        <authorList>
            <person name="Wen L."/>
            <person name="He K."/>
            <person name="Yang H."/>
        </authorList>
    </citation>
    <scope>NUCLEOTIDE SEQUENCE [LARGE SCALE GENOMIC DNA]</scope>
    <source>
        <strain evidence="2 3">TSA40</strain>
    </source>
</reference>